<protein>
    <submittedName>
        <fullName evidence="2">Uncharacterized protein</fullName>
    </submittedName>
</protein>
<accession>A0A915KKS2</accession>
<reference evidence="2" key="1">
    <citation type="submission" date="2022-11" db="UniProtKB">
        <authorList>
            <consortium name="WormBaseParasite"/>
        </authorList>
    </citation>
    <scope>IDENTIFICATION</scope>
</reference>
<evidence type="ECO:0000313" key="1">
    <source>
        <dbReference type="Proteomes" id="UP000887565"/>
    </source>
</evidence>
<dbReference type="AlphaFoldDB" id="A0A915KKS2"/>
<organism evidence="1 2">
    <name type="scientific">Romanomermis culicivorax</name>
    <name type="common">Nematode worm</name>
    <dbReference type="NCBI Taxonomy" id="13658"/>
    <lineage>
        <taxon>Eukaryota</taxon>
        <taxon>Metazoa</taxon>
        <taxon>Ecdysozoa</taxon>
        <taxon>Nematoda</taxon>
        <taxon>Enoplea</taxon>
        <taxon>Dorylaimia</taxon>
        <taxon>Mermithida</taxon>
        <taxon>Mermithoidea</taxon>
        <taxon>Mermithidae</taxon>
        <taxon>Romanomermis</taxon>
    </lineage>
</organism>
<evidence type="ECO:0000313" key="2">
    <source>
        <dbReference type="WBParaSite" id="nRc.2.0.1.t39431-RA"/>
    </source>
</evidence>
<sequence>MLDISSYGNEGKNYAASYKIPIINFQFITGHTYGSARARAPGPASGKSGLLSNFGGGKANPFNLHDRSKFKCLTAGLRPSAPAGTKCTYFQLRPENAHRSYFSLSPSHLETKSDEDILKNFELLASVATALAKYDFPVPGGLNCDNLSTKNLRNFDLKYLKCVRRHQRELIRNGEEYQYFWTIRFDGAAAFNSNSMCVIFYTKRPQNAFTVHVCKVFEHNSLSPVATSVESSMKMQMWANDLDMQHQVYRRIVLSHDKIAKCRADVADCCQLLPTVTDCQRQKL</sequence>
<proteinExistence type="predicted"/>
<keyword evidence="1" id="KW-1185">Reference proteome</keyword>
<dbReference type="Proteomes" id="UP000887565">
    <property type="component" value="Unplaced"/>
</dbReference>
<dbReference type="WBParaSite" id="nRc.2.0.1.t39431-RA">
    <property type="protein sequence ID" value="nRc.2.0.1.t39431-RA"/>
    <property type="gene ID" value="nRc.2.0.1.g39431"/>
</dbReference>
<name>A0A915KKS2_ROMCU</name>